<feature type="signal peptide" evidence="8">
    <location>
        <begin position="1"/>
        <end position="19"/>
    </location>
</feature>
<evidence type="ECO:0000313" key="11">
    <source>
        <dbReference type="Proteomes" id="UP000274429"/>
    </source>
</evidence>
<dbReference type="GO" id="GO:0005788">
    <property type="term" value="C:endoplasmic reticulum lumen"/>
    <property type="evidence" value="ECO:0007669"/>
    <property type="project" value="TreeGrafter"/>
</dbReference>
<evidence type="ECO:0000259" key="9">
    <source>
        <dbReference type="PROSITE" id="PS51914"/>
    </source>
</evidence>
<sequence length="352" mass="40605">MYLFTAVICAILFAFNTSGDFDISDEYTYSMIWDASSNSQVSSRKVQEGVLHPSVLLADFFKAYPCIFKVEGFWTYELCHDKHIRQFRAEGAGPKLTRIVKEFYLGRISGSKEKSIQINGRDFFYYSVEYDDGTECDLTGAPRRASVLYVCLEESDGELFQVSELETCVYQLIVFTRHLCASPRYNVLVSFYFKSHKVYSNPITCVPHDENTSRKPRALISLEKEKEELIALGVSDMKVLNELHLDQRRELQSFLDGETCLTGGAGWWRHEVCYGGRITQYHESGERTEIVLGKWDEAAHLHWIKQNSLREYKQNISYLSFCPLPSKLTQFYDNGDFCEEIKAPRSVRLSFV</sequence>
<dbReference type="GO" id="GO:0030970">
    <property type="term" value="P:retrograde protein transport, ER to cytosol"/>
    <property type="evidence" value="ECO:0007669"/>
    <property type="project" value="TreeGrafter"/>
</dbReference>
<dbReference type="PANTHER" id="PTHR15414">
    <property type="entry name" value="OS-9-RELATED"/>
    <property type="match status" value="1"/>
</dbReference>
<proteinExistence type="predicted"/>
<comment type="subcellular location">
    <subcellularLocation>
        <location evidence="1">Endoplasmic reticulum</location>
    </subcellularLocation>
</comment>
<feature type="domain" description="MRH" evidence="9">
    <location>
        <begin position="64"/>
        <end position="182"/>
    </location>
</feature>
<organism evidence="12">
    <name type="scientific">Hydatigena taeniaeformis</name>
    <name type="common">Feline tapeworm</name>
    <name type="synonym">Taenia taeniaeformis</name>
    <dbReference type="NCBI Taxonomy" id="6205"/>
    <lineage>
        <taxon>Eukaryota</taxon>
        <taxon>Metazoa</taxon>
        <taxon>Spiralia</taxon>
        <taxon>Lophotrochozoa</taxon>
        <taxon>Platyhelminthes</taxon>
        <taxon>Cestoda</taxon>
        <taxon>Eucestoda</taxon>
        <taxon>Cyclophyllidea</taxon>
        <taxon>Taeniidae</taxon>
        <taxon>Hydatigera</taxon>
    </lineage>
</organism>
<accession>A0A0R3X2E1</accession>
<protein>
    <recommendedName>
        <fullName evidence="6">Endoplasmic reticulum lectin 1</fullName>
    </recommendedName>
    <alternativeName>
        <fullName evidence="7">ER lectin</fullName>
    </alternativeName>
</protein>
<evidence type="ECO:0000256" key="8">
    <source>
        <dbReference type="SAM" id="SignalP"/>
    </source>
</evidence>
<dbReference type="GO" id="GO:0030968">
    <property type="term" value="P:endoplasmic reticulum unfolded protein response"/>
    <property type="evidence" value="ECO:0007669"/>
    <property type="project" value="InterPro"/>
</dbReference>
<keyword evidence="3" id="KW-0256">Endoplasmic reticulum</keyword>
<dbReference type="PANTHER" id="PTHR15414:SF0">
    <property type="entry name" value="ENDOPLASMIC RETICULUM LECTIN 1"/>
    <property type="match status" value="1"/>
</dbReference>
<dbReference type="InterPro" id="IPR012913">
    <property type="entry name" value="OS9-like_dom"/>
</dbReference>
<evidence type="ECO:0000256" key="1">
    <source>
        <dbReference type="ARBA" id="ARBA00004240"/>
    </source>
</evidence>
<dbReference type="STRING" id="6205.A0A0R3X2E1"/>
<evidence type="ECO:0000313" key="12">
    <source>
        <dbReference type="WBParaSite" id="TTAC_0000745201-mRNA-1"/>
    </source>
</evidence>
<dbReference type="InterPro" id="IPR009011">
    <property type="entry name" value="Man6P_isomerase_rcpt-bd_dom_sf"/>
</dbReference>
<keyword evidence="2 8" id="KW-0732">Signal</keyword>
<evidence type="ECO:0000256" key="4">
    <source>
        <dbReference type="ARBA" id="ARBA00023157"/>
    </source>
</evidence>
<dbReference type="AlphaFoldDB" id="A0A0R3X2E1"/>
<dbReference type="InterPro" id="IPR045149">
    <property type="entry name" value="OS-9-like"/>
</dbReference>
<gene>
    <name evidence="10" type="ORF">TTAC_LOCUS7437</name>
</gene>
<reference evidence="10 11" key="2">
    <citation type="submission" date="2018-11" db="EMBL/GenBank/DDBJ databases">
        <authorList>
            <consortium name="Pathogen Informatics"/>
        </authorList>
    </citation>
    <scope>NUCLEOTIDE SEQUENCE [LARGE SCALE GENOMIC DNA]</scope>
</reference>
<evidence type="ECO:0000256" key="6">
    <source>
        <dbReference type="ARBA" id="ARBA00041108"/>
    </source>
</evidence>
<keyword evidence="4" id="KW-1015">Disulfide bond</keyword>
<dbReference type="Pfam" id="PF07915">
    <property type="entry name" value="PRKCSH"/>
    <property type="match status" value="2"/>
</dbReference>
<evidence type="ECO:0000256" key="7">
    <source>
        <dbReference type="ARBA" id="ARBA00041661"/>
    </source>
</evidence>
<dbReference type="WBParaSite" id="TTAC_0000745201-mRNA-1">
    <property type="protein sequence ID" value="TTAC_0000745201-mRNA-1"/>
    <property type="gene ID" value="TTAC_0000745201"/>
</dbReference>
<comment type="function">
    <text evidence="5">Probable lectin that binds selectively to improperly folded lumenal proteins. May function in endoplasmic reticulum quality control and endoplasmic reticulum-associated degradation (ERAD) of both non-glycosylated proteins and glycoproteins.</text>
</comment>
<reference evidence="12" key="1">
    <citation type="submission" date="2016-04" db="UniProtKB">
        <authorList>
            <consortium name="WormBaseParasite"/>
        </authorList>
    </citation>
    <scope>IDENTIFICATION</scope>
</reference>
<feature type="chain" id="PRO_5043133138" description="Endoplasmic reticulum lectin 1" evidence="8">
    <location>
        <begin position="20"/>
        <end position="352"/>
    </location>
</feature>
<dbReference type="Proteomes" id="UP000274429">
    <property type="component" value="Unassembled WGS sequence"/>
</dbReference>
<evidence type="ECO:0000313" key="10">
    <source>
        <dbReference type="EMBL" id="VDM31814.1"/>
    </source>
</evidence>
<evidence type="ECO:0000256" key="5">
    <source>
        <dbReference type="ARBA" id="ARBA00037585"/>
    </source>
</evidence>
<name>A0A0R3X2E1_HYDTA</name>
<keyword evidence="11" id="KW-1185">Reference proteome</keyword>
<dbReference type="EMBL" id="UYWX01020373">
    <property type="protein sequence ID" value="VDM31814.1"/>
    <property type="molecule type" value="Genomic_DNA"/>
</dbReference>
<dbReference type="SUPFAM" id="SSF50911">
    <property type="entry name" value="Mannose 6-phosphate receptor domain"/>
    <property type="match status" value="1"/>
</dbReference>
<dbReference type="InterPro" id="IPR044865">
    <property type="entry name" value="MRH_dom"/>
</dbReference>
<dbReference type="OrthoDB" id="6272441at2759"/>
<dbReference type="PROSITE" id="PS51914">
    <property type="entry name" value="MRH"/>
    <property type="match status" value="1"/>
</dbReference>
<dbReference type="Gene3D" id="2.70.130.10">
    <property type="entry name" value="Mannose-6-phosphate receptor binding domain"/>
    <property type="match status" value="2"/>
</dbReference>
<evidence type="ECO:0000256" key="2">
    <source>
        <dbReference type="ARBA" id="ARBA00022729"/>
    </source>
</evidence>
<evidence type="ECO:0000256" key="3">
    <source>
        <dbReference type="ARBA" id="ARBA00022824"/>
    </source>
</evidence>